<feature type="compositionally biased region" description="Polar residues" evidence="9">
    <location>
        <begin position="676"/>
        <end position="687"/>
    </location>
</feature>
<feature type="compositionally biased region" description="Basic and acidic residues" evidence="9">
    <location>
        <begin position="923"/>
        <end position="938"/>
    </location>
</feature>
<dbReference type="PANTHER" id="PTHR15749:SF4">
    <property type="entry name" value="FANCONI-ASSOCIATED NUCLEASE 1"/>
    <property type="match status" value="1"/>
</dbReference>
<comment type="similarity">
    <text evidence="2 8">Belongs to the FAN1 family.</text>
</comment>
<feature type="compositionally biased region" description="Basic and acidic residues" evidence="9">
    <location>
        <begin position="695"/>
        <end position="705"/>
    </location>
</feature>
<feature type="region of interest" description="Disordered" evidence="9">
    <location>
        <begin position="133"/>
        <end position="229"/>
    </location>
</feature>
<keyword evidence="6 8" id="KW-0460">Magnesium</keyword>
<feature type="compositionally biased region" description="Low complexity" evidence="9">
    <location>
        <begin position="212"/>
        <end position="229"/>
    </location>
</feature>
<protein>
    <recommendedName>
        <fullName evidence="8">Fanconi-associated nuclease</fullName>
        <ecNumber evidence="8">3.1.4.1</ecNumber>
    </recommendedName>
</protein>
<dbReference type="PANTHER" id="PTHR15749">
    <property type="entry name" value="FANCONI-ASSOCIATED NUCLEASE 1"/>
    <property type="match status" value="1"/>
</dbReference>
<comment type="subcellular location">
    <subcellularLocation>
        <location evidence="8">Nucleus</location>
    </subcellularLocation>
</comment>
<evidence type="ECO:0000256" key="5">
    <source>
        <dbReference type="ARBA" id="ARBA00022801"/>
    </source>
</evidence>
<dbReference type="InterPro" id="IPR049132">
    <property type="entry name" value="FAN1-like_euk"/>
</dbReference>
<dbReference type="Pfam" id="PF08774">
    <property type="entry name" value="VRR_NUC"/>
    <property type="match status" value="1"/>
</dbReference>
<dbReference type="GO" id="GO:0036297">
    <property type="term" value="P:interstrand cross-link repair"/>
    <property type="evidence" value="ECO:0007669"/>
    <property type="project" value="InterPro"/>
</dbReference>
<evidence type="ECO:0000256" key="9">
    <source>
        <dbReference type="SAM" id="MobiDB-lite"/>
    </source>
</evidence>
<organism evidence="11">
    <name type="scientific">Dichomitus squalens</name>
    <dbReference type="NCBI Taxonomy" id="114155"/>
    <lineage>
        <taxon>Eukaryota</taxon>
        <taxon>Fungi</taxon>
        <taxon>Dikarya</taxon>
        <taxon>Basidiomycota</taxon>
        <taxon>Agaricomycotina</taxon>
        <taxon>Agaricomycetes</taxon>
        <taxon>Polyporales</taxon>
        <taxon>Polyporaceae</taxon>
        <taxon>Dichomitus</taxon>
    </lineage>
</organism>
<keyword evidence="8" id="KW-0227">DNA damage</keyword>
<dbReference type="Pfam" id="PF21170">
    <property type="entry name" value="FAN1_TPR"/>
    <property type="match status" value="1"/>
</dbReference>
<evidence type="ECO:0000256" key="7">
    <source>
        <dbReference type="ARBA" id="ARBA00023211"/>
    </source>
</evidence>
<evidence type="ECO:0000256" key="3">
    <source>
        <dbReference type="ARBA" id="ARBA00022722"/>
    </source>
</evidence>
<dbReference type="SMART" id="SM00990">
    <property type="entry name" value="VRR_NUC"/>
    <property type="match status" value="1"/>
</dbReference>
<dbReference type="Gene3D" id="3.40.1350.10">
    <property type="match status" value="1"/>
</dbReference>
<accession>A0A4Q9N8I9</accession>
<dbReference type="CDD" id="cd22326">
    <property type="entry name" value="FAN1-like"/>
    <property type="match status" value="1"/>
</dbReference>
<feature type="compositionally biased region" description="Acidic residues" evidence="9">
    <location>
        <begin position="939"/>
        <end position="948"/>
    </location>
</feature>
<evidence type="ECO:0000259" key="10">
    <source>
        <dbReference type="SMART" id="SM00990"/>
    </source>
</evidence>
<feature type="compositionally biased region" description="Low complexity" evidence="9">
    <location>
        <begin position="1009"/>
        <end position="1023"/>
    </location>
</feature>
<keyword evidence="8" id="KW-0539">Nucleus</keyword>
<evidence type="ECO:0000256" key="6">
    <source>
        <dbReference type="ARBA" id="ARBA00022842"/>
    </source>
</evidence>
<comment type="catalytic activity">
    <reaction evidence="1 8">
        <text>Hydrolytically removes 5'-nucleotides successively from the 3'-hydroxy termini of 3'-hydroxy-terminated oligonucleotides.</text>
        <dbReference type="EC" id="3.1.4.1"/>
    </reaction>
</comment>
<evidence type="ECO:0000256" key="8">
    <source>
        <dbReference type="RuleBase" id="RU365033"/>
    </source>
</evidence>
<keyword evidence="3 8" id="KW-0540">Nuclease</keyword>
<gene>
    <name evidence="11" type="ORF">BD311DRAFT_680158</name>
</gene>
<dbReference type="GO" id="GO:0017108">
    <property type="term" value="F:5'-flap endonuclease activity"/>
    <property type="evidence" value="ECO:0007669"/>
    <property type="project" value="TreeGrafter"/>
</dbReference>
<dbReference type="GO" id="GO:0004528">
    <property type="term" value="F:phosphodiesterase I activity"/>
    <property type="evidence" value="ECO:0007669"/>
    <property type="project" value="UniProtKB-EC"/>
</dbReference>
<evidence type="ECO:0000256" key="1">
    <source>
        <dbReference type="ARBA" id="ARBA00000983"/>
    </source>
</evidence>
<dbReference type="GO" id="GO:0046872">
    <property type="term" value="F:metal ion binding"/>
    <property type="evidence" value="ECO:0007669"/>
    <property type="project" value="UniProtKB-KW"/>
</dbReference>
<sequence>MVLGSPSSSLAAKLVFWSGDDSDHAPSGTEARDDGHAEIDAHAHKGQSMYVTIFEDMLMEVLTSEAHLFQRDELDCFMAWHRLSYDAKYLFCRLCLRKTDKWHRLSSLKYEQELGQNGILAAIELLCRGKKGEQREPEDVKPKLEDLNPNIPDLTPPFKVKVEEEDVKPKLEPTEVLLPTEASGPRQSGPEIIDLTMDEDDEPPQAGPSRLSPAIDSPTSSTPSSQDSIRTADYSVFADDEEQADIFELLDCLTTPELETLTQQLKLKPKGAKKRDTLIDAILRGSATQSTLQFTRSKKGKESMLQTKLPFAIKQTQKSLQQSTLPYNRQTQLERVRYIVTNKLKKCIRLNSDVVALFRRANLVYFRSTQYTGELLTPALLARAKKREYAAYEFMRTRDIWPAREDLLAYEEALAIEAEVDALLEGTGFGRATPANGGQDRSTSSRTPVPLGGNRFRTPITPGRRAGGAILESPVVVKSEPDTGEEETERVRNARKVKEILERVYPKWVDLVQTKGERNPRRKGLERFDCGHILTRVVCKGAAALGILKEYEEELKVLETLLAQKRWRRARRGRWYERRALVLMTHLKDEEGCLEEALEVVIAGLKDEDTHVVYRPMLERRLTRLEKKLKVPLEECHECEARLQAAIDVHVEGVRIRHRASSLRLDSVGRVRGSENPEQNLGLSWSNRRQPSPRKPREEKPEKGGKTIWNGRDDEEVEVEILALQHYESHGCKGFHCEGRIVTTLFGLLFWEIIFAPIPGAFETRYQAAPLDLAEDTFYYSRQELVEARLKELQLGKAPEILEKTYDANKDVMCVGVRWDLFQKEDLLGIVRCLHTNVLVAICRLMCEDYAARTGGVPDLIIWNEVEGYAKFVEVKGPGDTLQENQKVWIDVLLQAGMPVEVCHIYEQGDEPKGKKGKTPKKVQAEKKAGQKRKRDDWLVESEEEEVDYSQLDRHTEDEAEEEAVAGPSKKRRTRAKVDEPDSPTPRRMARINSQVEVVITSTPASRHASASPSKSKGSPSKR</sequence>
<feature type="compositionally biased region" description="Basic and acidic residues" evidence="9">
    <location>
        <begin position="133"/>
        <end position="146"/>
    </location>
</feature>
<dbReference type="InterPro" id="IPR011856">
    <property type="entry name" value="tRNA_endonuc-like_dom_sf"/>
</dbReference>
<reference evidence="11" key="1">
    <citation type="submission" date="2019-01" db="EMBL/GenBank/DDBJ databases">
        <title>Draft genome sequences of three monokaryotic isolates of the white-rot basidiomycete fungus Dichomitus squalens.</title>
        <authorList>
            <consortium name="DOE Joint Genome Institute"/>
            <person name="Lopez S.C."/>
            <person name="Andreopoulos B."/>
            <person name="Pangilinan J."/>
            <person name="Lipzen A."/>
            <person name="Riley R."/>
            <person name="Ahrendt S."/>
            <person name="Ng V."/>
            <person name="Barry K."/>
            <person name="Daum C."/>
            <person name="Grigoriev I.V."/>
            <person name="Hilden K.S."/>
            <person name="Makela M.R."/>
            <person name="de Vries R.P."/>
        </authorList>
    </citation>
    <scope>NUCLEOTIDE SEQUENCE [LARGE SCALE GENOMIC DNA]</scope>
    <source>
        <strain evidence="11">OM18370.1</strain>
    </source>
</reference>
<dbReference type="EC" id="3.1.4.1" evidence="8"/>
<feature type="region of interest" description="Disordered" evidence="9">
    <location>
        <begin position="671"/>
        <end position="709"/>
    </location>
</feature>
<comment type="function">
    <text evidence="8">Nuclease required for the repair of DNA interstrand cross-links (ICL). Acts as a 5'-3' exonuclease that anchors at a cut end of DNA and cleaves DNA successively at every third nucleotide, allowing to excise an ICL from one strand through flanking incisions.</text>
</comment>
<feature type="region of interest" description="Disordered" evidence="9">
    <location>
        <begin position="909"/>
        <end position="1023"/>
    </location>
</feature>
<evidence type="ECO:0000256" key="2">
    <source>
        <dbReference type="ARBA" id="ARBA00005533"/>
    </source>
</evidence>
<feature type="compositionally biased region" description="Polar residues" evidence="9">
    <location>
        <begin position="992"/>
        <end position="1005"/>
    </location>
</feature>
<dbReference type="Proteomes" id="UP000292957">
    <property type="component" value="Unassembled WGS sequence"/>
</dbReference>
<dbReference type="InterPro" id="IPR014883">
    <property type="entry name" value="VRR_NUC"/>
</dbReference>
<evidence type="ECO:0000313" key="11">
    <source>
        <dbReference type="EMBL" id="TBU35682.1"/>
    </source>
</evidence>
<comment type="cofactor">
    <cofactor evidence="8">
        <name>Mg(2+)</name>
        <dbReference type="ChEBI" id="CHEBI:18420"/>
    </cofactor>
    <cofactor evidence="8">
        <name>Mn(2+)</name>
        <dbReference type="ChEBI" id="CHEBI:29035"/>
    </cofactor>
</comment>
<dbReference type="OrthoDB" id="76364at2759"/>
<dbReference type="AlphaFoldDB" id="A0A4Q9N8I9"/>
<keyword evidence="5 8" id="KW-0378">Hydrolase</keyword>
<keyword evidence="7 8" id="KW-0464">Manganese</keyword>
<dbReference type="EMBL" id="ML143386">
    <property type="protein sequence ID" value="TBU35682.1"/>
    <property type="molecule type" value="Genomic_DNA"/>
</dbReference>
<name>A0A4Q9N8I9_9APHY</name>
<proteinExistence type="inferred from homology"/>
<dbReference type="GO" id="GO:0008409">
    <property type="term" value="F:5'-3' exonuclease activity"/>
    <property type="evidence" value="ECO:0007669"/>
    <property type="project" value="TreeGrafter"/>
</dbReference>
<dbReference type="InterPro" id="IPR033315">
    <property type="entry name" value="Fan1-like"/>
</dbReference>
<evidence type="ECO:0000256" key="4">
    <source>
        <dbReference type="ARBA" id="ARBA00022723"/>
    </source>
</evidence>
<keyword evidence="4 8" id="KW-0479">Metal-binding</keyword>
<feature type="region of interest" description="Disordered" evidence="9">
    <location>
        <begin position="431"/>
        <end position="491"/>
    </location>
</feature>
<dbReference type="InterPro" id="IPR049126">
    <property type="entry name" value="FAN1-like_TPR"/>
</dbReference>
<dbReference type="GO" id="GO:0005634">
    <property type="term" value="C:nucleus"/>
    <property type="evidence" value="ECO:0007669"/>
    <property type="project" value="UniProtKB-SubCell"/>
</dbReference>
<feature type="domain" description="VRR-NUC" evidence="10">
    <location>
        <begin position="801"/>
        <end position="907"/>
    </location>
</feature>
<dbReference type="GO" id="GO:0070336">
    <property type="term" value="F:flap-structured DNA binding"/>
    <property type="evidence" value="ECO:0007669"/>
    <property type="project" value="TreeGrafter"/>
</dbReference>
<keyword evidence="8" id="KW-0234">DNA repair</keyword>